<sequence>MGRRRRVLRRHRSGQRLQTFLNDPRGRARCLDRGLLGNTRVILVPTRGGGDARNRLLTTARRRFAADGALSPTLDEVRREAEVSVGALYHHFPDKRALAAAVFAQLIREYQDGFLEAIVKQPTAEGGIRAGVVHHLRWVVAHRAEAALLLGDRLDSAELQDANRRFFSAVGDWWRPHHAYGALGPMQPGITSALWLGPAQEYSRYWLAGTAAKISSRTVETFAAAAWAALRQHAEE</sequence>
<evidence type="ECO:0000313" key="4">
    <source>
        <dbReference type="EMBL" id="MCV7171520.1"/>
    </source>
</evidence>
<comment type="caution">
    <text evidence="4">The sequence shown here is derived from an EMBL/GenBank/DDBJ whole genome shotgun (WGS) entry which is preliminary data.</text>
</comment>
<dbReference type="SUPFAM" id="SSF46689">
    <property type="entry name" value="Homeodomain-like"/>
    <property type="match status" value="1"/>
</dbReference>
<dbReference type="Gene3D" id="1.10.357.10">
    <property type="entry name" value="Tetracycline Repressor, domain 2"/>
    <property type="match status" value="1"/>
</dbReference>
<keyword evidence="5" id="KW-1185">Reference proteome</keyword>
<feature type="DNA-binding region" description="H-T-H motif" evidence="2">
    <location>
        <begin position="73"/>
        <end position="92"/>
    </location>
</feature>
<name>A0A9X2YQ81_9MYCO</name>
<evidence type="ECO:0000313" key="5">
    <source>
        <dbReference type="Proteomes" id="UP001140293"/>
    </source>
</evidence>
<evidence type="ECO:0000259" key="3">
    <source>
        <dbReference type="PROSITE" id="PS50977"/>
    </source>
</evidence>
<dbReference type="GO" id="GO:0000976">
    <property type="term" value="F:transcription cis-regulatory region binding"/>
    <property type="evidence" value="ECO:0007669"/>
    <property type="project" value="TreeGrafter"/>
</dbReference>
<keyword evidence="1 2" id="KW-0238">DNA-binding</keyword>
<dbReference type="EMBL" id="JACKSJ010000141">
    <property type="protein sequence ID" value="MCV7171520.1"/>
    <property type="molecule type" value="Genomic_DNA"/>
</dbReference>
<dbReference type="InterPro" id="IPR001647">
    <property type="entry name" value="HTH_TetR"/>
</dbReference>
<dbReference type="Proteomes" id="UP001140293">
    <property type="component" value="Unassembled WGS sequence"/>
</dbReference>
<dbReference type="InterPro" id="IPR050109">
    <property type="entry name" value="HTH-type_TetR-like_transc_reg"/>
</dbReference>
<feature type="domain" description="HTH tetR-type" evidence="3">
    <location>
        <begin position="50"/>
        <end position="110"/>
    </location>
</feature>
<gene>
    <name evidence="4" type="ORF">H7I41_16520</name>
</gene>
<dbReference type="PANTHER" id="PTHR30055">
    <property type="entry name" value="HTH-TYPE TRANSCRIPTIONAL REGULATOR RUTR"/>
    <property type="match status" value="1"/>
</dbReference>
<evidence type="ECO:0000256" key="2">
    <source>
        <dbReference type="PROSITE-ProRule" id="PRU00335"/>
    </source>
</evidence>
<dbReference type="GO" id="GO:0003700">
    <property type="term" value="F:DNA-binding transcription factor activity"/>
    <property type="evidence" value="ECO:0007669"/>
    <property type="project" value="TreeGrafter"/>
</dbReference>
<dbReference type="SUPFAM" id="SSF48498">
    <property type="entry name" value="Tetracyclin repressor-like, C-terminal domain"/>
    <property type="match status" value="1"/>
</dbReference>
<proteinExistence type="predicted"/>
<dbReference type="InterPro" id="IPR036271">
    <property type="entry name" value="Tet_transcr_reg_TetR-rel_C_sf"/>
</dbReference>
<dbReference type="PANTHER" id="PTHR30055:SF187">
    <property type="entry name" value="TRANSCRIPTIONAL REGULATORY PROTEIN"/>
    <property type="match status" value="1"/>
</dbReference>
<dbReference type="InterPro" id="IPR009057">
    <property type="entry name" value="Homeodomain-like_sf"/>
</dbReference>
<reference evidence="4" key="1">
    <citation type="submission" date="2020-07" db="EMBL/GenBank/DDBJ databases">
        <authorList>
            <person name="Pettersson B.M.F."/>
            <person name="Behra P.R.K."/>
            <person name="Ramesh M."/>
            <person name="Das S."/>
            <person name="Dasgupta S."/>
            <person name="Kirsebom L.A."/>
        </authorList>
    </citation>
    <scope>NUCLEOTIDE SEQUENCE</scope>
    <source>
        <strain evidence="4">DSM 44615</strain>
    </source>
</reference>
<evidence type="ECO:0000256" key="1">
    <source>
        <dbReference type="ARBA" id="ARBA00023125"/>
    </source>
</evidence>
<dbReference type="Pfam" id="PF00440">
    <property type="entry name" value="TetR_N"/>
    <property type="match status" value="1"/>
</dbReference>
<dbReference type="PRINTS" id="PR00455">
    <property type="entry name" value="HTHTETR"/>
</dbReference>
<organism evidence="4 5">
    <name type="scientific">[Mycobacterium] manitobense</name>
    <dbReference type="NCBI Taxonomy" id="190147"/>
    <lineage>
        <taxon>Bacteria</taxon>
        <taxon>Bacillati</taxon>
        <taxon>Actinomycetota</taxon>
        <taxon>Actinomycetes</taxon>
        <taxon>Mycobacteriales</taxon>
        <taxon>Mycobacteriaceae</taxon>
        <taxon>Mycolicibacterium</taxon>
    </lineage>
</organism>
<protein>
    <submittedName>
        <fullName evidence="4">TetR/AcrR family transcriptional regulator</fullName>
    </submittedName>
</protein>
<dbReference type="AlphaFoldDB" id="A0A9X2YQ81"/>
<dbReference type="PROSITE" id="PS50977">
    <property type="entry name" value="HTH_TETR_2"/>
    <property type="match status" value="1"/>
</dbReference>
<accession>A0A9X2YQ81</accession>
<reference evidence="4" key="2">
    <citation type="journal article" date="2022" name="BMC Genomics">
        <title>Comparative genome analysis of mycobacteria focusing on tRNA and non-coding RNA.</title>
        <authorList>
            <person name="Behra P.R.K."/>
            <person name="Pettersson B.M.F."/>
            <person name="Ramesh M."/>
            <person name="Das S."/>
            <person name="Dasgupta S."/>
            <person name="Kirsebom L.A."/>
        </authorList>
    </citation>
    <scope>NUCLEOTIDE SEQUENCE</scope>
    <source>
        <strain evidence="4">DSM 44615</strain>
    </source>
</reference>